<gene>
    <name evidence="1" type="ORF">WKI67_25330</name>
</gene>
<evidence type="ECO:0000313" key="2">
    <source>
        <dbReference type="Proteomes" id="UP001377168"/>
    </source>
</evidence>
<dbReference type="Proteomes" id="UP001377168">
    <property type="component" value="Unassembled WGS sequence"/>
</dbReference>
<reference evidence="1" key="1">
    <citation type="submission" date="2024-03" db="EMBL/GenBank/DDBJ databases">
        <title>Novel Streptomyces species of biotechnological and ecological value are a feature of Machair soil.</title>
        <authorList>
            <person name="Prole J.R."/>
            <person name="Goodfellow M."/>
            <person name="Allenby N."/>
            <person name="Ward A.C."/>
        </authorList>
    </citation>
    <scope>NUCLEOTIDE SEQUENCE</scope>
    <source>
        <strain evidence="1">MS2.AVA.5</strain>
    </source>
</reference>
<accession>A0ACC6PZE6</accession>
<sequence>MASYCPHCGSPSPDEARFCMKCGRERLPAAETGPPPVPPALPPAPAALPVPAAPAPPSGPSPVGQFAGRVLRGDWAQPAKAALFPAGLLLVLGVALAFPSYGQDDEVVVGWVARLRIALAMLLQGVGGGFEIKAAEGGSPFGGDFGSDSGSGSGFGSDSGSGFGDGFGSSDAMGSASLSLVPLTVTLLFVAALYLGARMLRTRGAGLEAAVRLSLVVTVAVLVLGLFAQPDIDGVEVSSSPLLAMLGALAIALVVSFAVLQRDHLAAWLGMRPGAASTVRALGTAVRALGTVIALCSVVGFVVYAVQDDVDGTALLGALPFLPNIGFAVLGLSWGVPVEYDVQGEASAFGSSSESGAFGLSEIGDLWGNGAVAGALTLGVVCALTLGIRTALRSPDRREHLLTGAFVLGLFLLFLGFSGLAADVSGGVGDFGGQGRSEVAPSVPDAFLFGLLWVGGAVLLAPYAVKLTGRQPAVPPYASAPPPAYPPAAMTPGAAGATVAGAWPVAGAPGQGGPDEGEGHAVGADTGPPPTSGHDLPATGDAPAGQPQPAAPDDPAASDTPDAPAAPAASAVPPGAPAVPPAGDAAGAPAGPPMPGTPGGPMAPGAQGPGAPVPVYDAETYVPAGYGPHTPHTFDLAAGHATVPPPGSDQAAAARRRKVLVWTGTLVAAFVIGGGAAAGVLLLQKDDGGSDRASDKPAASPSQAPSAPASPSPSPTPSQEPTAGPGASTPPGANTTPSQPSDGTLPAGFVLKNDPAGFTVAVMDGWQRRQTGSQIFYEAPTGGSYLQIGVIKNAPTSSYENFLDLESKRQALPEVRYQRQQLVRNTFQGRPGALWEFTNIPDPEKSTVLRHVIDQAFVTADGTEYAILAGDRADLWDTENDVVFSTALGTFKPN</sequence>
<dbReference type="EMBL" id="JBBKAJ010000022">
    <property type="protein sequence ID" value="MEJ8636691.1"/>
    <property type="molecule type" value="Genomic_DNA"/>
</dbReference>
<protein>
    <submittedName>
        <fullName evidence="1">Zinc ribbon domain-containing protein</fullName>
    </submittedName>
</protein>
<comment type="caution">
    <text evidence="1">The sequence shown here is derived from an EMBL/GenBank/DDBJ whole genome shotgun (WGS) entry which is preliminary data.</text>
</comment>
<evidence type="ECO:0000313" key="1">
    <source>
        <dbReference type="EMBL" id="MEJ8636691.1"/>
    </source>
</evidence>
<organism evidence="1 2">
    <name type="scientific">Streptomyces achmelvichensis</name>
    <dbReference type="NCBI Taxonomy" id="3134111"/>
    <lineage>
        <taxon>Bacteria</taxon>
        <taxon>Bacillati</taxon>
        <taxon>Actinomycetota</taxon>
        <taxon>Actinomycetes</taxon>
        <taxon>Kitasatosporales</taxon>
        <taxon>Streptomycetaceae</taxon>
        <taxon>Streptomyces</taxon>
    </lineage>
</organism>
<proteinExistence type="predicted"/>
<name>A0ACC6PZE6_9ACTN</name>
<keyword evidence="2" id="KW-1185">Reference proteome</keyword>